<dbReference type="NCBIfam" id="NF007831">
    <property type="entry name" value="PRK10542.1"/>
    <property type="match status" value="1"/>
</dbReference>
<sequence>MYTLYYSPGACSLSPHIVLHESGLPFQAIPAPTKTKQLPDGSDYRRINPLGYVPLLQLPDGQTLTEGTVIAQYIADQVPALGLAPAAGTMARYRLMEWMSFISTELHKGGFTPLFNPAANDDFKAASRERLATRFAHVEAALADRAFLLGDTFTVADAYLFVVTGWTRPTGIDLTPWPRIVAFRARVAARPAVQAALKAEGLG</sequence>
<dbReference type="PANTHER" id="PTHR44051">
    <property type="entry name" value="GLUTATHIONE S-TRANSFERASE-RELATED"/>
    <property type="match status" value="1"/>
</dbReference>
<dbReference type="SFLD" id="SFLDG01150">
    <property type="entry name" value="Main.1:_Beta-like"/>
    <property type="match status" value="1"/>
</dbReference>
<dbReference type="Gene3D" id="3.40.30.10">
    <property type="entry name" value="Glutaredoxin"/>
    <property type="match status" value="1"/>
</dbReference>
<organism evidence="3 4">
    <name type="scientific">Pseudaquabacterium rugosum</name>
    <dbReference type="NCBI Taxonomy" id="2984194"/>
    <lineage>
        <taxon>Bacteria</taxon>
        <taxon>Pseudomonadati</taxon>
        <taxon>Pseudomonadota</taxon>
        <taxon>Betaproteobacteria</taxon>
        <taxon>Burkholderiales</taxon>
        <taxon>Sphaerotilaceae</taxon>
        <taxon>Pseudaquabacterium</taxon>
    </lineage>
</organism>
<feature type="domain" description="GST C-terminal" evidence="2">
    <location>
        <begin position="88"/>
        <end position="203"/>
    </location>
</feature>
<dbReference type="RefSeq" id="WP_341375181.1">
    <property type="nucleotide sequence ID" value="NZ_JBBUTF010000014.1"/>
</dbReference>
<dbReference type="SUPFAM" id="SSF52833">
    <property type="entry name" value="Thioredoxin-like"/>
    <property type="match status" value="1"/>
</dbReference>
<dbReference type="Proteomes" id="UP001368500">
    <property type="component" value="Unassembled WGS sequence"/>
</dbReference>
<protein>
    <submittedName>
        <fullName evidence="3">Glutathione transferase GstA</fullName>
        <ecNumber evidence="3">2.5.1.18</ecNumber>
    </submittedName>
</protein>
<dbReference type="InterPro" id="IPR010987">
    <property type="entry name" value="Glutathione-S-Trfase_C-like"/>
</dbReference>
<evidence type="ECO:0000313" key="4">
    <source>
        <dbReference type="Proteomes" id="UP001368500"/>
    </source>
</evidence>
<dbReference type="EMBL" id="JBBUTF010000014">
    <property type="protein sequence ID" value="MEK8027399.1"/>
    <property type="molecule type" value="Genomic_DNA"/>
</dbReference>
<dbReference type="InterPro" id="IPR004046">
    <property type="entry name" value="GST_C"/>
</dbReference>
<dbReference type="InterPro" id="IPR004045">
    <property type="entry name" value="Glutathione_S-Trfase_N"/>
</dbReference>
<keyword evidence="3" id="KW-0808">Transferase</keyword>
<evidence type="ECO:0000259" key="1">
    <source>
        <dbReference type="PROSITE" id="PS50404"/>
    </source>
</evidence>
<comment type="caution">
    <text evidence="3">The sequence shown here is derived from an EMBL/GenBank/DDBJ whole genome shotgun (WGS) entry which is preliminary data.</text>
</comment>
<dbReference type="CDD" id="cd03188">
    <property type="entry name" value="GST_C_Beta"/>
    <property type="match status" value="1"/>
</dbReference>
<dbReference type="PANTHER" id="PTHR44051:SF8">
    <property type="entry name" value="GLUTATHIONE S-TRANSFERASE GSTA"/>
    <property type="match status" value="1"/>
</dbReference>
<dbReference type="GO" id="GO:0004364">
    <property type="term" value="F:glutathione transferase activity"/>
    <property type="evidence" value="ECO:0007669"/>
    <property type="project" value="UniProtKB-EC"/>
</dbReference>
<dbReference type="Pfam" id="PF00043">
    <property type="entry name" value="GST_C"/>
    <property type="match status" value="1"/>
</dbReference>
<dbReference type="Gene3D" id="1.20.1050.10">
    <property type="match status" value="1"/>
</dbReference>
<accession>A0ABU9BBW3</accession>
<name>A0ABU9BBW3_9BURK</name>
<reference evidence="3 4" key="1">
    <citation type="submission" date="2024-04" db="EMBL/GenBank/DDBJ databases">
        <title>Novel species of the genus Ideonella isolated from streams.</title>
        <authorList>
            <person name="Lu H."/>
        </authorList>
    </citation>
    <scope>NUCLEOTIDE SEQUENCE [LARGE SCALE GENOMIC DNA]</scope>
    <source>
        <strain evidence="3 4">BYS139W</strain>
    </source>
</reference>
<dbReference type="InterPro" id="IPR036249">
    <property type="entry name" value="Thioredoxin-like_sf"/>
</dbReference>
<dbReference type="PROSITE" id="PS50405">
    <property type="entry name" value="GST_CTER"/>
    <property type="match status" value="1"/>
</dbReference>
<evidence type="ECO:0000259" key="2">
    <source>
        <dbReference type="PROSITE" id="PS50405"/>
    </source>
</evidence>
<dbReference type="SFLD" id="SFLDG00358">
    <property type="entry name" value="Main_(cytGST)"/>
    <property type="match status" value="1"/>
</dbReference>
<dbReference type="InterPro" id="IPR036282">
    <property type="entry name" value="Glutathione-S-Trfase_C_sf"/>
</dbReference>
<proteinExistence type="predicted"/>
<dbReference type="PROSITE" id="PS50404">
    <property type="entry name" value="GST_NTER"/>
    <property type="match status" value="1"/>
</dbReference>
<keyword evidence="4" id="KW-1185">Reference proteome</keyword>
<dbReference type="CDD" id="cd03057">
    <property type="entry name" value="GST_N_Beta"/>
    <property type="match status" value="1"/>
</dbReference>
<gene>
    <name evidence="3" type="primary">gstA</name>
    <name evidence="3" type="ORF">AACH11_15650</name>
</gene>
<dbReference type="SFLD" id="SFLDS00019">
    <property type="entry name" value="Glutathione_Transferase_(cytos"/>
    <property type="match status" value="1"/>
</dbReference>
<dbReference type="Pfam" id="PF13409">
    <property type="entry name" value="GST_N_2"/>
    <property type="match status" value="1"/>
</dbReference>
<dbReference type="EC" id="2.5.1.18" evidence="3"/>
<dbReference type="InterPro" id="IPR040079">
    <property type="entry name" value="Glutathione_S-Trfase"/>
</dbReference>
<feature type="domain" description="GST N-terminal" evidence="1">
    <location>
        <begin position="1"/>
        <end position="82"/>
    </location>
</feature>
<evidence type="ECO:0000313" key="3">
    <source>
        <dbReference type="EMBL" id="MEK8027399.1"/>
    </source>
</evidence>
<dbReference type="SUPFAM" id="SSF47616">
    <property type="entry name" value="GST C-terminal domain-like"/>
    <property type="match status" value="1"/>
</dbReference>